<dbReference type="PANTHER" id="PTHR23517:SF15">
    <property type="entry name" value="PROTON-DEPENDENT OLIGOPEPTIDE FAMILY TRANSPORT PROTEIN"/>
    <property type="match status" value="1"/>
</dbReference>
<dbReference type="AlphaFoldDB" id="A0A1A7QY64"/>
<dbReference type="SUPFAM" id="SSF103473">
    <property type="entry name" value="MFS general substrate transporter"/>
    <property type="match status" value="1"/>
</dbReference>
<dbReference type="GO" id="GO:0005886">
    <property type="term" value="C:plasma membrane"/>
    <property type="evidence" value="ECO:0007669"/>
    <property type="project" value="UniProtKB-SubCell"/>
</dbReference>
<dbReference type="RefSeq" id="WP_066437019.1">
    <property type="nucleotide sequence ID" value="NZ_LZRN01000039.1"/>
</dbReference>
<feature type="transmembrane region" description="Helical" evidence="9">
    <location>
        <begin position="120"/>
        <end position="147"/>
    </location>
</feature>
<keyword evidence="7 9" id="KW-0472">Membrane</keyword>
<evidence type="ECO:0000256" key="3">
    <source>
        <dbReference type="ARBA" id="ARBA00022475"/>
    </source>
</evidence>
<dbReference type="PROSITE" id="PS01023">
    <property type="entry name" value="PTR2_2"/>
    <property type="match status" value="1"/>
</dbReference>
<dbReference type="Gene3D" id="1.20.1250.20">
    <property type="entry name" value="MFS general substrate transporter like domains"/>
    <property type="match status" value="3"/>
</dbReference>
<keyword evidence="2 8" id="KW-0813">Transport</keyword>
<feature type="transmembrane region" description="Helical" evidence="9">
    <location>
        <begin position="67"/>
        <end position="88"/>
    </location>
</feature>
<proteinExistence type="inferred from homology"/>
<feature type="transmembrane region" description="Helical" evidence="9">
    <location>
        <begin position="250"/>
        <end position="267"/>
    </location>
</feature>
<feature type="transmembrane region" description="Helical" evidence="9">
    <location>
        <begin position="326"/>
        <end position="347"/>
    </location>
</feature>
<dbReference type="STRING" id="49280.A9996_15330"/>
<keyword evidence="12" id="KW-1185">Reference proteome</keyword>
<dbReference type="InterPro" id="IPR020846">
    <property type="entry name" value="MFS_dom"/>
</dbReference>
<dbReference type="CDD" id="cd17346">
    <property type="entry name" value="MFS_DtpA_like"/>
    <property type="match status" value="1"/>
</dbReference>
<dbReference type="GO" id="GO:0006857">
    <property type="term" value="P:oligopeptide transport"/>
    <property type="evidence" value="ECO:0007669"/>
    <property type="project" value="InterPro"/>
</dbReference>
<keyword evidence="3" id="KW-1003">Cell membrane</keyword>
<feature type="transmembrane region" description="Helical" evidence="9">
    <location>
        <begin position="359"/>
        <end position="381"/>
    </location>
</feature>
<accession>A0A1A7QY64</accession>
<feature type="transmembrane region" description="Helical" evidence="9">
    <location>
        <begin position="293"/>
        <end position="314"/>
    </location>
</feature>
<organism evidence="11 12">
    <name type="scientific">Gelidibacter algens</name>
    <dbReference type="NCBI Taxonomy" id="49280"/>
    <lineage>
        <taxon>Bacteria</taxon>
        <taxon>Pseudomonadati</taxon>
        <taxon>Bacteroidota</taxon>
        <taxon>Flavobacteriia</taxon>
        <taxon>Flavobacteriales</taxon>
        <taxon>Flavobacteriaceae</taxon>
        <taxon>Gelidibacter</taxon>
    </lineage>
</organism>
<dbReference type="InterPro" id="IPR036259">
    <property type="entry name" value="MFS_trans_sf"/>
</dbReference>
<dbReference type="OrthoDB" id="9772725at2"/>
<feature type="transmembrane region" description="Helical" evidence="9">
    <location>
        <begin position="497"/>
        <end position="517"/>
    </location>
</feature>
<evidence type="ECO:0000256" key="8">
    <source>
        <dbReference type="RuleBase" id="RU003755"/>
    </source>
</evidence>
<evidence type="ECO:0000256" key="6">
    <source>
        <dbReference type="ARBA" id="ARBA00022989"/>
    </source>
</evidence>
<feature type="transmembrane region" description="Helical" evidence="9">
    <location>
        <begin position="97"/>
        <end position="114"/>
    </location>
</feature>
<evidence type="ECO:0000256" key="5">
    <source>
        <dbReference type="ARBA" id="ARBA00022856"/>
    </source>
</evidence>
<evidence type="ECO:0000256" key="2">
    <source>
        <dbReference type="ARBA" id="ARBA00022448"/>
    </source>
</evidence>
<sequence length="526" mass="57809">MNTTKFRFEGSEMNSKLLMGHPSGLFVLFFTEMWERFSYYGMRAILVLFLTRSVLEGGWAWSREEALGLYGTYTMLVYFSPIIGGFLADKYLGYRKAVAIGALIMTLGHAAMAFDTPWSLYVGIGLLVAGNGLFKPNITSIISGIYVNAQDKKDGAFTIFYMGVNAGAFLGILLCGYIGETVGWHYGFGLAGVFMFLGMLQFWLAQGIFGSIGLSPSKTIEYNDAIVHDKDVQEQVVQQKVPSNVQRDRYIVVGILAFFTIFFWAAFEQAGGSMTIFAADYTDRLLIGSSADIFRIANTLLTIVPLMIITYVLFKLFQITFKKYALSNISLGTSFAIIWGIVIWMLYNQFNTIGTEVPASWFSILNSFYIIAFAPLVSKIWESKYNPPASVKFGIGLVLLGLGFGILAYGSASIQQGAQTASVSMIWLILAYLLHTLGELSLSPVGLSYVSKLVPAGKIGLMFGLWYIAVGLGNKAAGEMGGMIDKISASYDMSTFFLIFTIIPIIAGLIVMALTPIMNKLMHGVR</sequence>
<dbReference type="PROSITE" id="PS50850">
    <property type="entry name" value="MFS"/>
    <property type="match status" value="1"/>
</dbReference>
<evidence type="ECO:0000256" key="9">
    <source>
        <dbReference type="SAM" id="Phobius"/>
    </source>
</evidence>
<gene>
    <name evidence="11" type="ORF">LX77_02265</name>
</gene>
<dbReference type="EMBL" id="QLLQ01000008">
    <property type="protein sequence ID" value="RAJ22711.1"/>
    <property type="molecule type" value="Genomic_DNA"/>
</dbReference>
<evidence type="ECO:0000256" key="4">
    <source>
        <dbReference type="ARBA" id="ARBA00022692"/>
    </source>
</evidence>
<feature type="transmembrane region" description="Helical" evidence="9">
    <location>
        <begin position="459"/>
        <end position="477"/>
    </location>
</feature>
<evidence type="ECO:0000259" key="10">
    <source>
        <dbReference type="PROSITE" id="PS50850"/>
    </source>
</evidence>
<keyword evidence="4 8" id="KW-0812">Transmembrane</keyword>
<comment type="similarity">
    <text evidence="8">Belongs to the major facilitator superfamily. Proton-dependent oligopeptide transporter (POT/PTR) (TC 2.A.17) family.</text>
</comment>
<dbReference type="GO" id="GO:1904680">
    <property type="term" value="F:peptide transmembrane transporter activity"/>
    <property type="evidence" value="ECO:0007669"/>
    <property type="project" value="InterPro"/>
</dbReference>
<comment type="subcellular location">
    <subcellularLocation>
        <location evidence="1">Cell membrane</location>
        <topology evidence="1">Multi-pass membrane protein</topology>
    </subcellularLocation>
    <subcellularLocation>
        <location evidence="8">Membrane</location>
        <topology evidence="8">Multi-pass membrane protein</topology>
    </subcellularLocation>
</comment>
<evidence type="ECO:0000256" key="7">
    <source>
        <dbReference type="ARBA" id="ARBA00023136"/>
    </source>
</evidence>
<feature type="transmembrane region" description="Helical" evidence="9">
    <location>
        <begin position="424"/>
        <end position="447"/>
    </location>
</feature>
<dbReference type="InterPro" id="IPR005279">
    <property type="entry name" value="Dipep/tripep_permease"/>
</dbReference>
<dbReference type="Pfam" id="PF00854">
    <property type="entry name" value="PTR2"/>
    <property type="match status" value="2"/>
</dbReference>
<dbReference type="PANTHER" id="PTHR23517">
    <property type="entry name" value="RESISTANCE PROTEIN MDTM, PUTATIVE-RELATED-RELATED"/>
    <property type="match status" value="1"/>
</dbReference>
<feature type="domain" description="Major facilitator superfamily (MFS) profile" evidence="10">
    <location>
        <begin position="24"/>
        <end position="519"/>
    </location>
</feature>
<comment type="caution">
    <text evidence="11">The sequence shown here is derived from an EMBL/GenBank/DDBJ whole genome shotgun (WGS) entry which is preliminary data.</text>
</comment>
<feature type="transmembrane region" description="Helical" evidence="9">
    <location>
        <begin position="185"/>
        <end position="205"/>
    </location>
</feature>
<dbReference type="InterPro" id="IPR000109">
    <property type="entry name" value="POT_fam"/>
</dbReference>
<evidence type="ECO:0000313" key="11">
    <source>
        <dbReference type="EMBL" id="RAJ22711.1"/>
    </source>
</evidence>
<feature type="transmembrane region" description="Helical" evidence="9">
    <location>
        <begin position="393"/>
        <end position="412"/>
    </location>
</feature>
<protein>
    <submittedName>
        <fullName evidence="11">POT family proton-dependent oligopeptide transporter</fullName>
    </submittedName>
</protein>
<evidence type="ECO:0000256" key="1">
    <source>
        <dbReference type="ARBA" id="ARBA00004651"/>
    </source>
</evidence>
<keyword evidence="6 9" id="KW-1133">Transmembrane helix</keyword>
<reference evidence="11 12" key="1">
    <citation type="submission" date="2018-06" db="EMBL/GenBank/DDBJ databases">
        <title>Genomic Encyclopedia of Archaeal and Bacterial Type Strains, Phase II (KMG-II): from individual species to whole genera.</title>
        <authorList>
            <person name="Goeker M."/>
        </authorList>
    </citation>
    <scope>NUCLEOTIDE SEQUENCE [LARGE SCALE GENOMIC DNA]</scope>
    <source>
        <strain evidence="11 12">DSM 12408</strain>
    </source>
</reference>
<evidence type="ECO:0000313" key="12">
    <source>
        <dbReference type="Proteomes" id="UP000248987"/>
    </source>
</evidence>
<feature type="transmembrane region" description="Helical" evidence="9">
    <location>
        <begin position="159"/>
        <end position="179"/>
    </location>
</feature>
<dbReference type="PROSITE" id="PS01022">
    <property type="entry name" value="PTR2_1"/>
    <property type="match status" value="1"/>
</dbReference>
<dbReference type="Proteomes" id="UP000248987">
    <property type="component" value="Unassembled WGS sequence"/>
</dbReference>
<keyword evidence="5" id="KW-0653">Protein transport</keyword>
<keyword evidence="5" id="KW-0571">Peptide transport</keyword>
<dbReference type="InterPro" id="IPR050171">
    <property type="entry name" value="MFS_Transporters"/>
</dbReference>
<feature type="transmembrane region" description="Helical" evidence="9">
    <location>
        <begin position="37"/>
        <end position="55"/>
    </location>
</feature>
<name>A0A1A7QY64_9FLAO</name>
<dbReference type="InterPro" id="IPR018456">
    <property type="entry name" value="PTR2_symporter_CS"/>
</dbReference>
<dbReference type="NCBIfam" id="TIGR00924">
    <property type="entry name" value="yjdL_sub1_fam"/>
    <property type="match status" value="1"/>
</dbReference>